<dbReference type="SMART" id="SM00862">
    <property type="entry name" value="Trans_reg_C"/>
    <property type="match status" value="1"/>
</dbReference>
<dbReference type="InterPro" id="IPR016032">
    <property type="entry name" value="Sig_transdc_resp-reg_C-effctor"/>
</dbReference>
<dbReference type="PANTHER" id="PTHR48111">
    <property type="entry name" value="REGULATOR OF RPOS"/>
    <property type="match status" value="1"/>
</dbReference>
<gene>
    <name evidence="12" type="primary">walR_1</name>
    <name evidence="12" type="ORF">LuPra_01844</name>
</gene>
<evidence type="ECO:0000256" key="6">
    <source>
        <dbReference type="ARBA" id="ARBA00023163"/>
    </source>
</evidence>
<evidence type="ECO:0000256" key="2">
    <source>
        <dbReference type="ARBA" id="ARBA00022553"/>
    </source>
</evidence>
<protein>
    <recommendedName>
        <fullName evidence="1">Phosphate regulon transcriptional regulatory protein PhoB</fullName>
    </recommendedName>
</protein>
<evidence type="ECO:0000256" key="7">
    <source>
        <dbReference type="ARBA" id="ARBA00024735"/>
    </source>
</evidence>
<dbReference type="STRING" id="1855912.LuPra_01844"/>
<dbReference type="CDD" id="cd17574">
    <property type="entry name" value="REC_OmpR"/>
    <property type="match status" value="1"/>
</dbReference>
<dbReference type="SMART" id="SM00448">
    <property type="entry name" value="REC"/>
    <property type="match status" value="1"/>
</dbReference>
<dbReference type="InterPro" id="IPR001789">
    <property type="entry name" value="Sig_transdc_resp-reg_receiver"/>
</dbReference>
<evidence type="ECO:0000259" key="10">
    <source>
        <dbReference type="PROSITE" id="PS50110"/>
    </source>
</evidence>
<dbReference type="CDD" id="cd00383">
    <property type="entry name" value="trans_reg_C"/>
    <property type="match status" value="1"/>
</dbReference>
<dbReference type="InterPro" id="IPR011006">
    <property type="entry name" value="CheY-like_superfamily"/>
</dbReference>
<dbReference type="InterPro" id="IPR039420">
    <property type="entry name" value="WalR-like"/>
</dbReference>
<feature type="domain" description="Response regulatory" evidence="10">
    <location>
        <begin position="8"/>
        <end position="124"/>
    </location>
</feature>
<feature type="DNA-binding region" description="OmpR/PhoB-type" evidence="9">
    <location>
        <begin position="140"/>
        <end position="240"/>
    </location>
</feature>
<keyword evidence="2 8" id="KW-0597">Phosphoprotein</keyword>
<dbReference type="SUPFAM" id="SSF46894">
    <property type="entry name" value="C-terminal effector domain of the bipartite response regulators"/>
    <property type="match status" value="1"/>
</dbReference>
<keyword evidence="6" id="KW-0804">Transcription</keyword>
<evidence type="ECO:0000256" key="3">
    <source>
        <dbReference type="ARBA" id="ARBA00023012"/>
    </source>
</evidence>
<dbReference type="GO" id="GO:0005829">
    <property type="term" value="C:cytosol"/>
    <property type="evidence" value="ECO:0007669"/>
    <property type="project" value="TreeGrafter"/>
</dbReference>
<dbReference type="RefSeq" id="WP_110170464.1">
    <property type="nucleotide sequence ID" value="NZ_CP015136.1"/>
</dbReference>
<evidence type="ECO:0000256" key="9">
    <source>
        <dbReference type="PROSITE-ProRule" id="PRU01091"/>
    </source>
</evidence>
<feature type="modified residue" description="4-aspartylphosphate" evidence="8">
    <location>
        <position position="57"/>
    </location>
</feature>
<dbReference type="FunFam" id="3.40.50.2300:FF:000001">
    <property type="entry name" value="DNA-binding response regulator PhoB"/>
    <property type="match status" value="1"/>
</dbReference>
<evidence type="ECO:0000256" key="1">
    <source>
        <dbReference type="ARBA" id="ARBA00013332"/>
    </source>
</evidence>
<name>A0A143PK67_LUTPR</name>
<evidence type="ECO:0000256" key="5">
    <source>
        <dbReference type="ARBA" id="ARBA00023125"/>
    </source>
</evidence>
<dbReference type="Gene3D" id="6.10.250.690">
    <property type="match status" value="1"/>
</dbReference>
<proteinExistence type="predicted"/>
<dbReference type="Pfam" id="PF00072">
    <property type="entry name" value="Response_reg"/>
    <property type="match status" value="1"/>
</dbReference>
<dbReference type="PANTHER" id="PTHR48111:SF40">
    <property type="entry name" value="PHOSPHATE REGULON TRANSCRIPTIONAL REGULATORY PROTEIN PHOB"/>
    <property type="match status" value="1"/>
</dbReference>
<feature type="domain" description="OmpR/PhoB-type" evidence="11">
    <location>
        <begin position="140"/>
        <end position="240"/>
    </location>
</feature>
<dbReference type="SUPFAM" id="SSF52172">
    <property type="entry name" value="CheY-like"/>
    <property type="match status" value="1"/>
</dbReference>
<dbReference type="Pfam" id="PF00486">
    <property type="entry name" value="Trans_reg_C"/>
    <property type="match status" value="1"/>
</dbReference>
<evidence type="ECO:0000256" key="4">
    <source>
        <dbReference type="ARBA" id="ARBA00023015"/>
    </source>
</evidence>
<dbReference type="GO" id="GO:0032993">
    <property type="term" value="C:protein-DNA complex"/>
    <property type="evidence" value="ECO:0007669"/>
    <property type="project" value="TreeGrafter"/>
</dbReference>
<dbReference type="InterPro" id="IPR036388">
    <property type="entry name" value="WH-like_DNA-bd_sf"/>
</dbReference>
<accession>A0A143PK67</accession>
<organism evidence="12 13">
    <name type="scientific">Luteitalea pratensis</name>
    <dbReference type="NCBI Taxonomy" id="1855912"/>
    <lineage>
        <taxon>Bacteria</taxon>
        <taxon>Pseudomonadati</taxon>
        <taxon>Acidobacteriota</taxon>
        <taxon>Vicinamibacteria</taxon>
        <taxon>Vicinamibacterales</taxon>
        <taxon>Vicinamibacteraceae</taxon>
        <taxon>Luteitalea</taxon>
    </lineage>
</organism>
<dbReference type="GO" id="GO:0000976">
    <property type="term" value="F:transcription cis-regulatory region binding"/>
    <property type="evidence" value="ECO:0007669"/>
    <property type="project" value="TreeGrafter"/>
</dbReference>
<evidence type="ECO:0000313" key="13">
    <source>
        <dbReference type="Proteomes" id="UP000076079"/>
    </source>
</evidence>
<sequence>MIPSDGRRVLVVEDDASIRELLQLHLGLAGFAVEDLGDGRQALDVARATAFDLLVLDVMLPGLDGISLCRAVRTAGPNTNTPILMLTARDSEADIVVGLDSGADDYLTKPFGVRELQARIGAVMRRHQPPDDETQAAAPSTVLQLSTGITLDVERRQVLVHGSEAELTRQEFDLLHQLVARRGIVFSRARLLQTVWSGDAYVTERTVDTVVSRLRKKLETDPRQPALILTAWGVGYKFADLE</sequence>
<keyword evidence="4" id="KW-0805">Transcription regulation</keyword>
<dbReference type="Gene3D" id="3.40.50.2300">
    <property type="match status" value="1"/>
</dbReference>
<dbReference type="EMBL" id="CP015136">
    <property type="protein sequence ID" value="AMY08640.1"/>
    <property type="molecule type" value="Genomic_DNA"/>
</dbReference>
<dbReference type="PROSITE" id="PS50110">
    <property type="entry name" value="RESPONSE_REGULATORY"/>
    <property type="match status" value="1"/>
</dbReference>
<keyword evidence="13" id="KW-1185">Reference proteome</keyword>
<keyword evidence="3" id="KW-0902">Two-component regulatory system</keyword>
<evidence type="ECO:0000259" key="11">
    <source>
        <dbReference type="PROSITE" id="PS51755"/>
    </source>
</evidence>
<dbReference type="AlphaFoldDB" id="A0A143PK67"/>
<dbReference type="OrthoDB" id="9802426at2"/>
<keyword evidence="5 9" id="KW-0238">DNA-binding</keyword>
<dbReference type="GO" id="GO:0006355">
    <property type="term" value="P:regulation of DNA-templated transcription"/>
    <property type="evidence" value="ECO:0007669"/>
    <property type="project" value="InterPro"/>
</dbReference>
<dbReference type="Proteomes" id="UP000076079">
    <property type="component" value="Chromosome"/>
</dbReference>
<comment type="function">
    <text evidence="7">This protein is a positive regulator for the phosphate regulon. Transcription of this operon is positively regulated by PhoB and PhoR when phosphate is limited.</text>
</comment>
<reference evidence="12 13" key="1">
    <citation type="journal article" date="2016" name="Genome Announc.">
        <title>First Complete Genome Sequence of a Subdivision 6 Acidobacterium Strain.</title>
        <authorList>
            <person name="Huang S."/>
            <person name="Vieira S."/>
            <person name="Bunk B."/>
            <person name="Riedel T."/>
            <person name="Sproer C."/>
            <person name="Overmann J."/>
        </authorList>
    </citation>
    <scope>NUCLEOTIDE SEQUENCE [LARGE SCALE GENOMIC DNA]</scope>
    <source>
        <strain evidence="13">DSM 100886 HEG_-6_39</strain>
    </source>
</reference>
<reference evidence="13" key="2">
    <citation type="submission" date="2016-04" db="EMBL/GenBank/DDBJ databases">
        <title>First Complete Genome Sequence of a Subdivision 6 Acidobacterium.</title>
        <authorList>
            <person name="Huang S."/>
            <person name="Vieira S."/>
            <person name="Bunk B."/>
            <person name="Riedel T."/>
            <person name="Sproeer C."/>
            <person name="Overmann J."/>
        </authorList>
    </citation>
    <scope>NUCLEOTIDE SEQUENCE [LARGE SCALE GENOMIC DNA]</scope>
    <source>
        <strain evidence="13">DSM 100886 HEG_-6_39</strain>
    </source>
</reference>
<dbReference type="KEGG" id="abac:LuPra_01844"/>
<dbReference type="InterPro" id="IPR001867">
    <property type="entry name" value="OmpR/PhoB-type_DNA-bd"/>
</dbReference>
<dbReference type="FunFam" id="1.10.10.10:FF:000018">
    <property type="entry name" value="DNA-binding response regulator ResD"/>
    <property type="match status" value="1"/>
</dbReference>
<evidence type="ECO:0000256" key="8">
    <source>
        <dbReference type="PROSITE-ProRule" id="PRU00169"/>
    </source>
</evidence>
<dbReference type="PROSITE" id="PS51755">
    <property type="entry name" value="OMPR_PHOB"/>
    <property type="match status" value="1"/>
</dbReference>
<dbReference type="GO" id="GO:0000156">
    <property type="term" value="F:phosphorelay response regulator activity"/>
    <property type="evidence" value="ECO:0007669"/>
    <property type="project" value="TreeGrafter"/>
</dbReference>
<evidence type="ECO:0000313" key="12">
    <source>
        <dbReference type="EMBL" id="AMY08640.1"/>
    </source>
</evidence>
<dbReference type="Gene3D" id="1.10.10.10">
    <property type="entry name" value="Winged helix-like DNA-binding domain superfamily/Winged helix DNA-binding domain"/>
    <property type="match status" value="1"/>
</dbReference>